<proteinExistence type="predicted"/>
<evidence type="ECO:0000313" key="4">
    <source>
        <dbReference type="EMBL" id="TWT51928.1"/>
    </source>
</evidence>
<keyword evidence="1" id="KW-0812">Transmembrane</keyword>
<name>A0A5C5WMS4_9PLAN</name>
<organism evidence="4 5">
    <name type="scientific">Thalassoglobus neptunius</name>
    <dbReference type="NCBI Taxonomy" id="1938619"/>
    <lineage>
        <taxon>Bacteria</taxon>
        <taxon>Pseudomonadati</taxon>
        <taxon>Planctomycetota</taxon>
        <taxon>Planctomycetia</taxon>
        <taxon>Planctomycetales</taxon>
        <taxon>Planctomycetaceae</taxon>
        <taxon>Thalassoglobus</taxon>
    </lineage>
</organism>
<dbReference type="RefSeq" id="WP_146510692.1">
    <property type="nucleotide sequence ID" value="NZ_SIHI01000009.1"/>
</dbReference>
<dbReference type="OrthoDB" id="9911028at2"/>
<dbReference type="InterPro" id="IPR013424">
    <property type="entry name" value="Ice-binding_C"/>
</dbReference>
<dbReference type="Proteomes" id="UP000317243">
    <property type="component" value="Unassembled WGS sequence"/>
</dbReference>
<dbReference type="NCBIfam" id="TIGR02595">
    <property type="entry name" value="PEP_CTERM"/>
    <property type="match status" value="1"/>
</dbReference>
<keyword evidence="5" id="KW-1185">Reference proteome</keyword>
<feature type="chain" id="PRO_5023108380" evidence="2">
    <location>
        <begin position="23"/>
        <end position="198"/>
    </location>
</feature>
<dbReference type="Pfam" id="PF07589">
    <property type="entry name" value="PEP-CTERM"/>
    <property type="match status" value="1"/>
</dbReference>
<protein>
    <submittedName>
        <fullName evidence="4">PEP-CTERM motif protein</fullName>
    </submittedName>
</protein>
<evidence type="ECO:0000256" key="1">
    <source>
        <dbReference type="SAM" id="Phobius"/>
    </source>
</evidence>
<gene>
    <name evidence="4" type="ORF">KOR42_32100</name>
</gene>
<dbReference type="AlphaFoldDB" id="A0A5C5WMS4"/>
<evidence type="ECO:0000259" key="3">
    <source>
        <dbReference type="Pfam" id="PF07589"/>
    </source>
</evidence>
<dbReference type="EMBL" id="SIHI01000009">
    <property type="protein sequence ID" value="TWT51928.1"/>
    <property type="molecule type" value="Genomic_DNA"/>
</dbReference>
<comment type="caution">
    <text evidence="4">The sequence shown here is derived from an EMBL/GenBank/DDBJ whole genome shotgun (WGS) entry which is preliminary data.</text>
</comment>
<reference evidence="4 5" key="1">
    <citation type="submission" date="2019-02" db="EMBL/GenBank/DDBJ databases">
        <title>Deep-cultivation of Planctomycetes and their phenomic and genomic characterization uncovers novel biology.</title>
        <authorList>
            <person name="Wiegand S."/>
            <person name="Jogler M."/>
            <person name="Boedeker C."/>
            <person name="Pinto D."/>
            <person name="Vollmers J."/>
            <person name="Rivas-Marin E."/>
            <person name="Kohn T."/>
            <person name="Peeters S.H."/>
            <person name="Heuer A."/>
            <person name="Rast P."/>
            <person name="Oberbeckmann S."/>
            <person name="Bunk B."/>
            <person name="Jeske O."/>
            <person name="Meyerdierks A."/>
            <person name="Storesund J.E."/>
            <person name="Kallscheuer N."/>
            <person name="Luecker S."/>
            <person name="Lage O.M."/>
            <person name="Pohl T."/>
            <person name="Merkel B.J."/>
            <person name="Hornburger P."/>
            <person name="Mueller R.-W."/>
            <person name="Bruemmer F."/>
            <person name="Labrenz M."/>
            <person name="Spormann A.M."/>
            <person name="Op Den Camp H."/>
            <person name="Overmann J."/>
            <person name="Amann R."/>
            <person name="Jetten M.S.M."/>
            <person name="Mascher T."/>
            <person name="Medema M.H."/>
            <person name="Devos D.P."/>
            <person name="Kaster A.-K."/>
            <person name="Ovreas L."/>
            <person name="Rohde M."/>
            <person name="Galperin M.Y."/>
            <person name="Jogler C."/>
        </authorList>
    </citation>
    <scope>NUCLEOTIDE SEQUENCE [LARGE SCALE GENOMIC DNA]</scope>
    <source>
        <strain evidence="4 5">KOR42</strain>
    </source>
</reference>
<feature type="domain" description="Ice-binding protein C-terminal" evidence="3">
    <location>
        <begin position="169"/>
        <end position="192"/>
    </location>
</feature>
<evidence type="ECO:0000313" key="5">
    <source>
        <dbReference type="Proteomes" id="UP000317243"/>
    </source>
</evidence>
<feature type="signal peptide" evidence="2">
    <location>
        <begin position="1"/>
        <end position="22"/>
    </location>
</feature>
<keyword evidence="1" id="KW-1133">Transmembrane helix</keyword>
<accession>A0A5C5WMS4</accession>
<sequence length="198" mass="20865" precursor="true">MRFATFCLGSALLMTLSSTASAAMITQVDQQATATDGGSRAGSDTLNIGTGQSFTPTLTTVDAATFRLAHRQGTSSTVRLDLFDGAGFGGALLSSSDDVTFSNFDFEDIHFDIYSPLTPGNVYTFRLTLVAGDEYSYQTGLDPYSGGQLYFSSGNAAAGRDLVFAEGVVPEPSSMILLGSGVLGIGLLARRRRRKTIV</sequence>
<feature type="transmembrane region" description="Helical" evidence="1">
    <location>
        <begin position="172"/>
        <end position="189"/>
    </location>
</feature>
<keyword evidence="1" id="KW-0472">Membrane</keyword>
<keyword evidence="2" id="KW-0732">Signal</keyword>
<evidence type="ECO:0000256" key="2">
    <source>
        <dbReference type="SAM" id="SignalP"/>
    </source>
</evidence>